<accession>A0A9D4NDR8</accession>
<dbReference type="Proteomes" id="UP000828390">
    <property type="component" value="Unassembled WGS sequence"/>
</dbReference>
<reference evidence="2" key="2">
    <citation type="submission" date="2020-11" db="EMBL/GenBank/DDBJ databases">
        <authorList>
            <person name="McCartney M.A."/>
            <person name="Auch B."/>
            <person name="Kono T."/>
            <person name="Mallez S."/>
            <person name="Becker A."/>
            <person name="Gohl D.M."/>
            <person name="Silverstein K.A.T."/>
            <person name="Koren S."/>
            <person name="Bechman K.B."/>
            <person name="Herman A."/>
            <person name="Abrahante J.E."/>
            <person name="Garbe J."/>
        </authorList>
    </citation>
    <scope>NUCLEOTIDE SEQUENCE</scope>
    <source>
        <strain evidence="2">Duluth1</strain>
        <tissue evidence="2">Whole animal</tissue>
    </source>
</reference>
<evidence type="ECO:0000313" key="2">
    <source>
        <dbReference type="EMBL" id="KAH3892791.1"/>
    </source>
</evidence>
<evidence type="ECO:0000313" key="3">
    <source>
        <dbReference type="Proteomes" id="UP000828390"/>
    </source>
</evidence>
<organism evidence="2 3">
    <name type="scientific">Dreissena polymorpha</name>
    <name type="common">Zebra mussel</name>
    <name type="synonym">Mytilus polymorpha</name>
    <dbReference type="NCBI Taxonomy" id="45954"/>
    <lineage>
        <taxon>Eukaryota</taxon>
        <taxon>Metazoa</taxon>
        <taxon>Spiralia</taxon>
        <taxon>Lophotrochozoa</taxon>
        <taxon>Mollusca</taxon>
        <taxon>Bivalvia</taxon>
        <taxon>Autobranchia</taxon>
        <taxon>Heteroconchia</taxon>
        <taxon>Euheterodonta</taxon>
        <taxon>Imparidentia</taxon>
        <taxon>Neoheterodontei</taxon>
        <taxon>Myida</taxon>
        <taxon>Dreissenoidea</taxon>
        <taxon>Dreissenidae</taxon>
        <taxon>Dreissena</taxon>
    </lineage>
</organism>
<dbReference type="AlphaFoldDB" id="A0A9D4NDR8"/>
<sequence length="164" mass="18461">MPTLTTHHFESPRNGKYWKRTDALYMLPWYILPTTAPRKVPLQQTHGFVMQHPGYGMQQPVFVMQQPGYGLHQPSFGAPEQWTPPPPPYTENSEPMVGVKQNEVVVYRVPVTEVSPNVETDKKEISSVFSPAHETNPAVNQNNEQSQITEHGAGDASNKELLLV</sequence>
<reference evidence="2" key="1">
    <citation type="journal article" date="2019" name="bioRxiv">
        <title>The Genome of the Zebra Mussel, Dreissena polymorpha: A Resource for Invasive Species Research.</title>
        <authorList>
            <person name="McCartney M.A."/>
            <person name="Auch B."/>
            <person name="Kono T."/>
            <person name="Mallez S."/>
            <person name="Zhang Y."/>
            <person name="Obille A."/>
            <person name="Becker A."/>
            <person name="Abrahante J.E."/>
            <person name="Garbe J."/>
            <person name="Badalamenti J.P."/>
            <person name="Herman A."/>
            <person name="Mangelson H."/>
            <person name="Liachko I."/>
            <person name="Sullivan S."/>
            <person name="Sone E.D."/>
            <person name="Koren S."/>
            <person name="Silverstein K.A.T."/>
            <person name="Beckman K.B."/>
            <person name="Gohl D.M."/>
        </authorList>
    </citation>
    <scope>NUCLEOTIDE SEQUENCE</scope>
    <source>
        <strain evidence="2">Duluth1</strain>
        <tissue evidence="2">Whole animal</tissue>
    </source>
</reference>
<proteinExistence type="predicted"/>
<comment type="caution">
    <text evidence="2">The sequence shown here is derived from an EMBL/GenBank/DDBJ whole genome shotgun (WGS) entry which is preliminary data.</text>
</comment>
<protein>
    <submittedName>
        <fullName evidence="2">Uncharacterized protein</fullName>
    </submittedName>
</protein>
<keyword evidence="3" id="KW-1185">Reference proteome</keyword>
<dbReference type="EMBL" id="JAIWYP010000001">
    <property type="protein sequence ID" value="KAH3892791.1"/>
    <property type="molecule type" value="Genomic_DNA"/>
</dbReference>
<evidence type="ECO:0000256" key="1">
    <source>
        <dbReference type="SAM" id="MobiDB-lite"/>
    </source>
</evidence>
<feature type="region of interest" description="Disordered" evidence="1">
    <location>
        <begin position="75"/>
        <end position="95"/>
    </location>
</feature>
<name>A0A9D4NDR8_DREPO</name>
<feature type="compositionally biased region" description="Polar residues" evidence="1">
    <location>
        <begin position="137"/>
        <end position="149"/>
    </location>
</feature>
<gene>
    <name evidence="2" type="ORF">DPMN_016920</name>
</gene>
<feature type="region of interest" description="Disordered" evidence="1">
    <location>
        <begin position="132"/>
        <end position="164"/>
    </location>
</feature>